<dbReference type="HOGENOM" id="CLU_1592430_0_0_0"/>
<dbReference type="KEGG" id="aba:Acid345_2834"/>
<dbReference type="Proteomes" id="UP000002432">
    <property type="component" value="Chromosome"/>
</dbReference>
<organism evidence="1 2">
    <name type="scientific">Koribacter versatilis (strain Ellin345)</name>
    <dbReference type="NCBI Taxonomy" id="204669"/>
    <lineage>
        <taxon>Bacteria</taxon>
        <taxon>Pseudomonadati</taxon>
        <taxon>Acidobacteriota</taxon>
        <taxon>Terriglobia</taxon>
        <taxon>Terriglobales</taxon>
        <taxon>Candidatus Korobacteraceae</taxon>
        <taxon>Candidatus Korobacter</taxon>
    </lineage>
</organism>
<proteinExistence type="predicted"/>
<sequence>MATFITVSPVAKPKSSNDLRSQMEDLLIDFYSVVGVAPRRAYPVNAADLLADDFQGRFFIQSSSELMVFSKAQMLASKVGRGEINRPVSRLVSLSAKLCEDGIASVVYAVAYRFGQTAQVRRGSFKASLQGENWVLHSIDEDVRLVILPEVKRTQSVAADRPRLWIL</sequence>
<evidence type="ECO:0000313" key="2">
    <source>
        <dbReference type="Proteomes" id="UP000002432"/>
    </source>
</evidence>
<gene>
    <name evidence="1" type="ordered locus">Acid345_2834</name>
</gene>
<dbReference type="EnsemblBacteria" id="ABF41835">
    <property type="protein sequence ID" value="ABF41835"/>
    <property type="gene ID" value="Acid345_2834"/>
</dbReference>
<accession>Q1IMR5</accession>
<dbReference type="RefSeq" id="WP_011523636.1">
    <property type="nucleotide sequence ID" value="NC_008009.1"/>
</dbReference>
<dbReference type="STRING" id="204669.Acid345_2834"/>
<keyword evidence="2" id="KW-1185">Reference proteome</keyword>
<dbReference type="AlphaFoldDB" id="Q1IMR5"/>
<name>Q1IMR5_KORVE</name>
<evidence type="ECO:0000313" key="1">
    <source>
        <dbReference type="EMBL" id="ABF41835.1"/>
    </source>
</evidence>
<protein>
    <submittedName>
        <fullName evidence="1">Uncharacterized protein</fullName>
    </submittedName>
</protein>
<dbReference type="EMBL" id="CP000360">
    <property type="protein sequence ID" value="ABF41835.1"/>
    <property type="molecule type" value="Genomic_DNA"/>
</dbReference>
<reference evidence="1 2" key="1">
    <citation type="journal article" date="2009" name="Appl. Environ. Microbiol.">
        <title>Three genomes from the phylum Acidobacteria provide insight into the lifestyles of these microorganisms in soils.</title>
        <authorList>
            <person name="Ward N.L."/>
            <person name="Challacombe J.F."/>
            <person name="Janssen P.H."/>
            <person name="Henrissat B."/>
            <person name="Coutinho P.M."/>
            <person name="Wu M."/>
            <person name="Xie G."/>
            <person name="Haft D.H."/>
            <person name="Sait M."/>
            <person name="Badger J."/>
            <person name="Barabote R.D."/>
            <person name="Bradley B."/>
            <person name="Brettin T.S."/>
            <person name="Brinkac L.M."/>
            <person name="Bruce D."/>
            <person name="Creasy T."/>
            <person name="Daugherty S.C."/>
            <person name="Davidsen T.M."/>
            <person name="DeBoy R.T."/>
            <person name="Detter J.C."/>
            <person name="Dodson R.J."/>
            <person name="Durkin A.S."/>
            <person name="Ganapathy A."/>
            <person name="Gwinn-Giglio M."/>
            <person name="Han C.S."/>
            <person name="Khouri H."/>
            <person name="Kiss H."/>
            <person name="Kothari S.P."/>
            <person name="Madupu R."/>
            <person name="Nelson K.E."/>
            <person name="Nelson W.C."/>
            <person name="Paulsen I."/>
            <person name="Penn K."/>
            <person name="Ren Q."/>
            <person name="Rosovitz M.J."/>
            <person name="Selengut J.D."/>
            <person name="Shrivastava S."/>
            <person name="Sullivan S.A."/>
            <person name="Tapia R."/>
            <person name="Thompson L.S."/>
            <person name="Watkins K.L."/>
            <person name="Yang Q."/>
            <person name="Yu C."/>
            <person name="Zafar N."/>
            <person name="Zhou L."/>
            <person name="Kuske C.R."/>
        </authorList>
    </citation>
    <scope>NUCLEOTIDE SEQUENCE [LARGE SCALE GENOMIC DNA]</scope>
    <source>
        <strain evidence="1 2">Ellin345</strain>
    </source>
</reference>